<reference evidence="1" key="2">
    <citation type="journal article" date="2021" name="PeerJ">
        <title>Extensive microbial diversity within the chicken gut microbiome revealed by metagenomics and culture.</title>
        <authorList>
            <person name="Gilroy R."/>
            <person name="Ravi A."/>
            <person name="Getino M."/>
            <person name="Pursley I."/>
            <person name="Horton D.L."/>
            <person name="Alikhan N.F."/>
            <person name="Baker D."/>
            <person name="Gharbi K."/>
            <person name="Hall N."/>
            <person name="Watson M."/>
            <person name="Adriaenssens E.M."/>
            <person name="Foster-Nyarko E."/>
            <person name="Jarju S."/>
            <person name="Secka A."/>
            <person name="Antonio M."/>
            <person name="Oren A."/>
            <person name="Chaudhuri R.R."/>
            <person name="La Ragione R."/>
            <person name="Hildebrand F."/>
            <person name="Pallen M.J."/>
        </authorList>
    </citation>
    <scope>NUCLEOTIDE SEQUENCE</scope>
    <source>
        <strain evidence="1">4920</strain>
    </source>
</reference>
<dbReference type="Proteomes" id="UP000886743">
    <property type="component" value="Unassembled WGS sequence"/>
</dbReference>
<evidence type="ECO:0000313" key="1">
    <source>
        <dbReference type="EMBL" id="HIV03171.1"/>
    </source>
</evidence>
<dbReference type="Pfam" id="PF08902">
    <property type="entry name" value="DUF1848"/>
    <property type="match status" value="1"/>
</dbReference>
<name>A0A9D1NHX0_9FIRM</name>
<accession>A0A9D1NHX0</accession>
<organism evidence="1 2">
    <name type="scientific">Candidatus Aphodoplasma excrementigallinarum</name>
    <dbReference type="NCBI Taxonomy" id="2840673"/>
    <lineage>
        <taxon>Bacteria</taxon>
        <taxon>Bacillati</taxon>
        <taxon>Bacillota</taxon>
        <taxon>Clostridia</taxon>
        <taxon>Eubacteriales</taxon>
        <taxon>Candidatus Aphodoplasma</taxon>
    </lineage>
</organism>
<proteinExistence type="predicted"/>
<dbReference type="EMBL" id="DVOF01000183">
    <property type="protein sequence ID" value="HIV03171.1"/>
    <property type="molecule type" value="Genomic_DNA"/>
</dbReference>
<gene>
    <name evidence="1" type="ORF">IAC74_06310</name>
</gene>
<protein>
    <submittedName>
        <fullName evidence="1">DUF1848 domain-containing protein</fullName>
    </submittedName>
</protein>
<sequence>MILSASRRTDIPCCYGEWFLRRLREGYVLVRNPMNHAQVSRIPLSPALVDGIVFWTKDAQNFLPYLQEIDKMGYLYYFQFTLTPYGHDLEPGLRPKDEILQTFLDLSDRIGKERVLWRYDPIVLGGEWTAERHTEAFAKLCSLLSPYTQRVTISFVDQYKKIRSTHIRALTAEKIRLLGERFGRIAAGHQLPIVTCCEEADLSAFSIEHGSCIDAALLEQLCGCPLDIAPDKNQRSGCGCAESIDIGAYNTCPNGCLYCYANRSAASAAASYKRHDPKSPLLCSRLAEGETPRERNVKTHRRLQQTLPFL</sequence>
<comment type="caution">
    <text evidence="1">The sequence shown here is derived from an EMBL/GenBank/DDBJ whole genome shotgun (WGS) entry which is preliminary data.</text>
</comment>
<dbReference type="InterPro" id="IPR014998">
    <property type="entry name" value="DUF1848"/>
</dbReference>
<evidence type="ECO:0000313" key="2">
    <source>
        <dbReference type="Proteomes" id="UP000886743"/>
    </source>
</evidence>
<reference evidence="1" key="1">
    <citation type="submission" date="2020-10" db="EMBL/GenBank/DDBJ databases">
        <authorList>
            <person name="Gilroy R."/>
        </authorList>
    </citation>
    <scope>NUCLEOTIDE SEQUENCE</scope>
    <source>
        <strain evidence="1">4920</strain>
    </source>
</reference>
<dbReference type="AlphaFoldDB" id="A0A9D1NHX0"/>